<evidence type="ECO:0000256" key="6">
    <source>
        <dbReference type="SAM" id="Phobius"/>
    </source>
</evidence>
<evidence type="ECO:0000256" key="1">
    <source>
        <dbReference type="ARBA" id="ARBA00004141"/>
    </source>
</evidence>
<organism evidence="8">
    <name type="scientific">freshwater metagenome</name>
    <dbReference type="NCBI Taxonomy" id="449393"/>
    <lineage>
        <taxon>unclassified sequences</taxon>
        <taxon>metagenomes</taxon>
        <taxon>ecological metagenomes</taxon>
    </lineage>
</organism>
<evidence type="ECO:0000256" key="5">
    <source>
        <dbReference type="SAM" id="MobiDB-lite"/>
    </source>
</evidence>
<feature type="compositionally biased region" description="Acidic residues" evidence="5">
    <location>
        <begin position="382"/>
        <end position="391"/>
    </location>
</feature>
<sequence>MADASNVGDLLPEGGLAEVLQQRHGGLGSPMLVVRLAIAVTVSWLIALAVSQSALGIFAPITTLLVVQSSPWSTLGLSLQRILGTGIGVLAASLWVNLVGLTWWSFFIAVLAALLVARLIPWSVAGQIQIPIAVVFVLALGAGSMGQDLWRVLDVVIGGLIGLLAVYVYPPRPRPEAFERALEAYRDAIVTVLRRIGEESGGHASVLPQGVNHEYVPGSRALRLVAEDARQSLTKLAESARWNPRGRSVLPRLQSDARRLRRLGGMTVQIRGVSGAADLLFDRAEPSRLNAAEFRRVVASLVDLAGAALGEQGGRVAPRAPEVVQAMSDELAAAIRDSADSLVQEGRGPGGSLESVSALGRLDHVRRQLTVFALAGENGGGDGDEDTDDDVSPVRAGDEE</sequence>
<feature type="transmembrane region" description="Helical" evidence="6">
    <location>
        <begin position="128"/>
        <end position="146"/>
    </location>
</feature>
<feature type="transmembrane region" description="Helical" evidence="6">
    <location>
        <begin position="102"/>
        <end position="121"/>
    </location>
</feature>
<evidence type="ECO:0000313" key="8">
    <source>
        <dbReference type="EMBL" id="CAB4961669.1"/>
    </source>
</evidence>
<evidence type="ECO:0000259" key="7">
    <source>
        <dbReference type="Pfam" id="PF13515"/>
    </source>
</evidence>
<evidence type="ECO:0000256" key="3">
    <source>
        <dbReference type="ARBA" id="ARBA00022989"/>
    </source>
</evidence>
<evidence type="ECO:0000256" key="2">
    <source>
        <dbReference type="ARBA" id="ARBA00022692"/>
    </source>
</evidence>
<keyword evidence="4 6" id="KW-0472">Membrane</keyword>
<dbReference type="Pfam" id="PF13515">
    <property type="entry name" value="FUSC_2"/>
    <property type="match status" value="1"/>
</dbReference>
<dbReference type="EMBL" id="CAFBNE010000080">
    <property type="protein sequence ID" value="CAB4961669.1"/>
    <property type="molecule type" value="Genomic_DNA"/>
</dbReference>
<evidence type="ECO:0000256" key="4">
    <source>
        <dbReference type="ARBA" id="ARBA00023136"/>
    </source>
</evidence>
<keyword evidence="3 6" id="KW-1133">Transmembrane helix</keyword>
<feature type="transmembrane region" description="Helical" evidence="6">
    <location>
        <begin position="36"/>
        <end position="67"/>
    </location>
</feature>
<dbReference type="GO" id="GO:0016020">
    <property type="term" value="C:membrane"/>
    <property type="evidence" value="ECO:0007669"/>
    <property type="project" value="UniProtKB-SubCell"/>
</dbReference>
<proteinExistence type="predicted"/>
<accession>A0A6J7L646</accession>
<keyword evidence="2 6" id="KW-0812">Transmembrane</keyword>
<reference evidence="8" key="1">
    <citation type="submission" date="2020-05" db="EMBL/GenBank/DDBJ databases">
        <authorList>
            <person name="Chiriac C."/>
            <person name="Salcher M."/>
            <person name="Ghai R."/>
            <person name="Kavagutti S V."/>
        </authorList>
    </citation>
    <scope>NUCLEOTIDE SEQUENCE</scope>
</reference>
<feature type="domain" description="Integral membrane bound transporter" evidence="7">
    <location>
        <begin position="43"/>
        <end position="165"/>
    </location>
</feature>
<feature type="transmembrane region" description="Helical" evidence="6">
    <location>
        <begin position="152"/>
        <end position="170"/>
    </location>
</feature>
<comment type="subcellular location">
    <subcellularLocation>
        <location evidence="1">Membrane</location>
        <topology evidence="1">Multi-pass membrane protein</topology>
    </subcellularLocation>
</comment>
<protein>
    <submittedName>
        <fullName evidence="8">Unannotated protein</fullName>
    </submittedName>
</protein>
<gene>
    <name evidence="8" type="ORF">UFOPK3772_02245</name>
</gene>
<dbReference type="InterPro" id="IPR049453">
    <property type="entry name" value="Memb_transporter_dom"/>
</dbReference>
<feature type="region of interest" description="Disordered" evidence="5">
    <location>
        <begin position="375"/>
        <end position="400"/>
    </location>
</feature>
<dbReference type="AlphaFoldDB" id="A0A6J7L646"/>
<name>A0A6J7L646_9ZZZZ</name>